<keyword evidence="2" id="KW-0456">Lyase</keyword>
<evidence type="ECO:0000259" key="1">
    <source>
        <dbReference type="Pfam" id="PF00903"/>
    </source>
</evidence>
<dbReference type="Proteomes" id="UP000254343">
    <property type="component" value="Unassembled WGS sequence"/>
</dbReference>
<dbReference type="GO" id="GO:0016829">
    <property type="term" value="F:lyase activity"/>
    <property type="evidence" value="ECO:0007669"/>
    <property type="project" value="UniProtKB-KW"/>
</dbReference>
<dbReference type="AlphaFoldDB" id="A0A380W705"/>
<dbReference type="RefSeq" id="WP_002718666.1">
    <property type="nucleotide sequence ID" value="NZ_UFSI01000001.1"/>
</dbReference>
<gene>
    <name evidence="2" type="ORF">NCTC12722_01066</name>
</gene>
<organism evidence="2 3">
    <name type="scientific">Afipia felis</name>
    <name type="common">Cat scratch disease bacillus</name>
    <dbReference type="NCBI Taxonomy" id="1035"/>
    <lineage>
        <taxon>Bacteria</taxon>
        <taxon>Pseudomonadati</taxon>
        <taxon>Pseudomonadota</taxon>
        <taxon>Alphaproteobacteria</taxon>
        <taxon>Hyphomicrobiales</taxon>
        <taxon>Nitrobacteraceae</taxon>
        <taxon>Afipia</taxon>
    </lineage>
</organism>
<dbReference type="Pfam" id="PF00903">
    <property type="entry name" value="Glyoxalase"/>
    <property type="match status" value="1"/>
</dbReference>
<sequence length="148" mass="16605">MAHDVVFQPMFNFFCENVTRQKNFYAEIVGWEEIKEASTSIYAVLTQNGVQIAFNGTAAYPLLNLGKRQLKSRNDFPIGTMLTFVVDDPAIVNSIARRLPELGGKIVKEPFPTYYGHWQLVFQDPEGNIARITATSLPDGETAPHLDL</sequence>
<dbReference type="Gene3D" id="3.10.180.10">
    <property type="entry name" value="2,3-Dihydroxybiphenyl 1,2-Dioxygenase, domain 1"/>
    <property type="match status" value="1"/>
</dbReference>
<name>A0A380W705_AFIFE</name>
<protein>
    <submittedName>
        <fullName evidence="2">Predicted enzyme related to lactoylglutathione lyase</fullName>
    </submittedName>
</protein>
<dbReference type="EMBL" id="UIGB01000001">
    <property type="protein sequence ID" value="SUU83887.1"/>
    <property type="molecule type" value="Genomic_DNA"/>
</dbReference>
<reference evidence="2 3" key="1">
    <citation type="submission" date="2018-06" db="EMBL/GenBank/DDBJ databases">
        <authorList>
            <consortium name="Pathogen Informatics"/>
            <person name="Doyle S."/>
        </authorList>
    </citation>
    <scope>NUCLEOTIDE SEQUENCE [LARGE SCALE GENOMIC DNA]</scope>
    <source>
        <strain evidence="2 3">NCTC12722</strain>
    </source>
</reference>
<dbReference type="SUPFAM" id="SSF54593">
    <property type="entry name" value="Glyoxalase/Bleomycin resistance protein/Dihydroxybiphenyl dioxygenase"/>
    <property type="match status" value="1"/>
</dbReference>
<feature type="domain" description="Glyoxalase/fosfomycin resistance/dioxygenase" evidence="1">
    <location>
        <begin position="12"/>
        <end position="128"/>
    </location>
</feature>
<accession>A0A380W705</accession>
<evidence type="ECO:0000313" key="2">
    <source>
        <dbReference type="EMBL" id="SUU83887.1"/>
    </source>
</evidence>
<proteinExistence type="predicted"/>
<dbReference type="InterPro" id="IPR004360">
    <property type="entry name" value="Glyas_Fos-R_dOase_dom"/>
</dbReference>
<evidence type="ECO:0000313" key="3">
    <source>
        <dbReference type="Proteomes" id="UP000254343"/>
    </source>
</evidence>
<dbReference type="InterPro" id="IPR029068">
    <property type="entry name" value="Glyas_Bleomycin-R_OHBP_Dase"/>
</dbReference>